<evidence type="ECO:0000313" key="3">
    <source>
        <dbReference type="EMBL" id="MBW4548502.1"/>
    </source>
</evidence>
<keyword evidence="2" id="KW-0732">Signal</keyword>
<evidence type="ECO:0000256" key="1">
    <source>
        <dbReference type="PROSITE-ProRule" id="PRU00339"/>
    </source>
</evidence>
<dbReference type="PANTHER" id="PTHR10098">
    <property type="entry name" value="RAPSYN-RELATED"/>
    <property type="match status" value="1"/>
</dbReference>
<dbReference type="SMART" id="SM00028">
    <property type="entry name" value="TPR"/>
    <property type="match status" value="5"/>
</dbReference>
<dbReference type="AlphaFoldDB" id="A0A951UD15"/>
<dbReference type="InterPro" id="IPR011990">
    <property type="entry name" value="TPR-like_helical_dom_sf"/>
</dbReference>
<dbReference type="PANTHER" id="PTHR10098:SF108">
    <property type="entry name" value="TETRATRICOPEPTIDE REPEAT PROTEIN 28"/>
    <property type="match status" value="1"/>
</dbReference>
<keyword evidence="1" id="KW-0802">TPR repeat</keyword>
<proteinExistence type="predicted"/>
<feature type="signal peptide" evidence="2">
    <location>
        <begin position="1"/>
        <end position="36"/>
    </location>
</feature>
<dbReference type="SUPFAM" id="SSF48452">
    <property type="entry name" value="TPR-like"/>
    <property type="match status" value="2"/>
</dbReference>
<reference evidence="3" key="1">
    <citation type="submission" date="2021-05" db="EMBL/GenBank/DDBJ databases">
        <authorList>
            <person name="Pietrasiak N."/>
            <person name="Ward R."/>
            <person name="Stajich J.E."/>
            <person name="Kurbessoian T."/>
        </authorList>
    </citation>
    <scope>NUCLEOTIDE SEQUENCE</scope>
    <source>
        <strain evidence="3">CPER-KK1</strain>
    </source>
</reference>
<name>A0A951UD15_9CYAN</name>
<dbReference type="Pfam" id="PF13176">
    <property type="entry name" value="TPR_7"/>
    <property type="match status" value="1"/>
</dbReference>
<organism evidence="3 4">
    <name type="scientific">Symplocastrum torsivum CPER-KK1</name>
    <dbReference type="NCBI Taxonomy" id="450513"/>
    <lineage>
        <taxon>Bacteria</taxon>
        <taxon>Bacillati</taxon>
        <taxon>Cyanobacteriota</taxon>
        <taxon>Cyanophyceae</taxon>
        <taxon>Oscillatoriophycideae</taxon>
        <taxon>Oscillatoriales</taxon>
        <taxon>Microcoleaceae</taxon>
        <taxon>Symplocastrum</taxon>
    </lineage>
</organism>
<dbReference type="Pfam" id="PF13424">
    <property type="entry name" value="TPR_12"/>
    <property type="match status" value="1"/>
</dbReference>
<protein>
    <submittedName>
        <fullName evidence="3">Tetratricopeptide repeat protein</fullName>
    </submittedName>
</protein>
<dbReference type="Proteomes" id="UP000753908">
    <property type="component" value="Unassembled WGS sequence"/>
</dbReference>
<dbReference type="InterPro" id="IPR019734">
    <property type="entry name" value="TPR_rpt"/>
</dbReference>
<comment type="caution">
    <text evidence="3">The sequence shown here is derived from an EMBL/GenBank/DDBJ whole genome shotgun (WGS) entry which is preliminary data.</text>
</comment>
<dbReference type="PROSITE" id="PS50005">
    <property type="entry name" value="TPR"/>
    <property type="match status" value="2"/>
</dbReference>
<dbReference type="EMBL" id="JAHHIF010000063">
    <property type="protein sequence ID" value="MBW4548502.1"/>
    <property type="molecule type" value="Genomic_DNA"/>
</dbReference>
<feature type="chain" id="PRO_5037075521" evidence="2">
    <location>
        <begin position="37"/>
        <end position="411"/>
    </location>
</feature>
<dbReference type="Gene3D" id="1.25.40.10">
    <property type="entry name" value="Tetratricopeptide repeat domain"/>
    <property type="match status" value="2"/>
</dbReference>
<gene>
    <name evidence="3" type="ORF">KME25_29305</name>
</gene>
<evidence type="ECO:0000313" key="4">
    <source>
        <dbReference type="Proteomes" id="UP000753908"/>
    </source>
</evidence>
<evidence type="ECO:0000256" key="2">
    <source>
        <dbReference type="SAM" id="SignalP"/>
    </source>
</evidence>
<sequence length="411" mass="46618">MTKVIFNLLQPKLLKWGKTAFWTATFLLCFSAVAVAKPNEAEPPNPLEITTPDPLLPNPPLERVLTPLEQANLREALDQLNEQAAAQLSAGNPIEAYKIWYREIRLRRVLGGSLEEVQALGRVGEIAWSQNSKPEVQLVTARLETIQKEAETKKTLDEPLLRALGRAYEQIRVPGQALKVYEQILATERQRNDPAAVETTLKTIAQLHLAWFDYPKAAAAYEELLATAQAKGDRVNQLVYLKELINLYDKSKQPENALRTKQQLVEKYLNEQDFTQIPALKIAIAADYEALNQPEEASQNYQEAYTLAFSSQQFAYASDALLKLGNLYRSHSQPDFALQVYDVLLKVEQQSYNYYGLMNAYDQMGQIHLEQKNYAQALSAFQQGLELAKSLQYQESYFSAQIERVNQQSSQ</sequence>
<accession>A0A951UD15</accession>
<feature type="repeat" description="TPR" evidence="1">
    <location>
        <begin position="358"/>
        <end position="391"/>
    </location>
</feature>
<feature type="repeat" description="TPR" evidence="1">
    <location>
        <begin position="318"/>
        <end position="351"/>
    </location>
</feature>
<reference evidence="3" key="2">
    <citation type="journal article" date="2022" name="Microbiol. Resour. Announc.">
        <title>Metagenome Sequencing to Explore Phylogenomics of Terrestrial Cyanobacteria.</title>
        <authorList>
            <person name="Ward R.D."/>
            <person name="Stajich J.E."/>
            <person name="Johansen J.R."/>
            <person name="Huntemann M."/>
            <person name="Clum A."/>
            <person name="Foster B."/>
            <person name="Foster B."/>
            <person name="Roux S."/>
            <person name="Palaniappan K."/>
            <person name="Varghese N."/>
            <person name="Mukherjee S."/>
            <person name="Reddy T.B.K."/>
            <person name="Daum C."/>
            <person name="Copeland A."/>
            <person name="Chen I.A."/>
            <person name="Ivanova N.N."/>
            <person name="Kyrpides N.C."/>
            <person name="Shapiro N."/>
            <person name="Eloe-Fadrosh E.A."/>
            <person name="Pietrasiak N."/>
        </authorList>
    </citation>
    <scope>NUCLEOTIDE SEQUENCE</scope>
    <source>
        <strain evidence="3">CPER-KK1</strain>
    </source>
</reference>